<name>A0ABY9QV92_9PSED</name>
<proteinExistence type="predicted"/>
<evidence type="ECO:0000313" key="2">
    <source>
        <dbReference type="Proteomes" id="UP001183127"/>
    </source>
</evidence>
<dbReference type="GeneID" id="32808049"/>
<gene>
    <name evidence="1" type="ORF">RAH46_04260</name>
</gene>
<protein>
    <submittedName>
        <fullName evidence="1">Pyrroloquinoline quinone biosynthesis protein PqqE</fullName>
    </submittedName>
</protein>
<reference evidence="1 2" key="1">
    <citation type="submission" date="2023-08" db="EMBL/GenBank/DDBJ databases">
        <title>Complete Genome Sequence of Pseudomonas entomophila TVIN A01.</title>
        <authorList>
            <person name="Shelke T."/>
            <person name="Mahar N.S."/>
            <person name="Gupta I."/>
            <person name="Gupta V."/>
        </authorList>
    </citation>
    <scope>NUCLEOTIDE SEQUENCE [LARGE SCALE GENOMIC DNA]</scope>
    <source>
        <strain evidence="1 2">TVIN-A01</strain>
    </source>
</reference>
<sequence>MEINASSAFYAGLGAIQAGQSRVDQAAQQIASGAVERGEESGQSSQFQAERLRGVDRSQQLDLATSTVQLALGKHEVELGVKVAKASDEMLGRFIDTYA</sequence>
<organism evidence="1 2">
    <name type="scientific">Pseudomonas entomophila</name>
    <dbReference type="NCBI Taxonomy" id="312306"/>
    <lineage>
        <taxon>Bacteria</taxon>
        <taxon>Pseudomonadati</taxon>
        <taxon>Pseudomonadota</taxon>
        <taxon>Gammaproteobacteria</taxon>
        <taxon>Pseudomonadales</taxon>
        <taxon>Pseudomonadaceae</taxon>
        <taxon>Pseudomonas</taxon>
    </lineage>
</organism>
<dbReference type="EMBL" id="CP132921">
    <property type="protein sequence ID" value="WMW06557.1"/>
    <property type="molecule type" value="Genomic_DNA"/>
</dbReference>
<dbReference type="RefSeq" id="WP_011536104.1">
    <property type="nucleotide sequence ID" value="NZ_CP132921.1"/>
</dbReference>
<evidence type="ECO:0000313" key="1">
    <source>
        <dbReference type="EMBL" id="WMW06557.1"/>
    </source>
</evidence>
<dbReference type="Proteomes" id="UP001183127">
    <property type="component" value="Chromosome"/>
</dbReference>
<accession>A0ABY9QV92</accession>
<keyword evidence="2" id="KW-1185">Reference proteome</keyword>